<reference evidence="3" key="1">
    <citation type="submission" date="2022-11" db="UniProtKB">
        <authorList>
            <consortium name="WormBaseParasite"/>
        </authorList>
    </citation>
    <scope>IDENTIFICATION</scope>
</reference>
<keyword evidence="2" id="KW-1185">Reference proteome</keyword>
<evidence type="ECO:0000256" key="1">
    <source>
        <dbReference type="SAM" id="Coils"/>
    </source>
</evidence>
<dbReference type="AlphaFoldDB" id="A0A914R9G1"/>
<dbReference type="SUPFAM" id="SSF69979">
    <property type="entry name" value="Eea1 homodimerisation domain"/>
    <property type="match status" value="1"/>
</dbReference>
<protein>
    <submittedName>
        <fullName evidence="3">Uncharacterized protein</fullName>
    </submittedName>
</protein>
<keyword evidence="1" id="KW-0175">Coiled coil</keyword>
<name>A0A914R9G1_PAREQ</name>
<organism evidence="2 3">
    <name type="scientific">Parascaris equorum</name>
    <name type="common">Equine roundworm</name>
    <dbReference type="NCBI Taxonomy" id="6256"/>
    <lineage>
        <taxon>Eukaryota</taxon>
        <taxon>Metazoa</taxon>
        <taxon>Ecdysozoa</taxon>
        <taxon>Nematoda</taxon>
        <taxon>Chromadorea</taxon>
        <taxon>Rhabditida</taxon>
        <taxon>Spirurina</taxon>
        <taxon>Ascaridomorpha</taxon>
        <taxon>Ascaridoidea</taxon>
        <taxon>Ascarididae</taxon>
        <taxon>Parascaris</taxon>
    </lineage>
</organism>
<dbReference type="WBParaSite" id="PEQ_0000290801-mRNA-1">
    <property type="protein sequence ID" value="PEQ_0000290801-mRNA-1"/>
    <property type="gene ID" value="PEQ_0000290801"/>
</dbReference>
<sequence length="171" mass="19087">MVSEKTEEETSLREEIVKLNGALSTARTNVANVGLLLILMDDTAREREYEVKVKELNEELAIEKKELQAQVAIVLERDQQLADANAQLGMAHSATQHVEAKYAGVEGIWEQASSLLAGYLCEATKKALLRCLNSESDLDFERERAAENKRRFDDALSAMHELGRANQSLQV</sequence>
<evidence type="ECO:0000313" key="2">
    <source>
        <dbReference type="Proteomes" id="UP000887564"/>
    </source>
</evidence>
<feature type="coiled-coil region" evidence="1">
    <location>
        <begin position="39"/>
        <end position="77"/>
    </location>
</feature>
<evidence type="ECO:0000313" key="3">
    <source>
        <dbReference type="WBParaSite" id="PEQ_0000290801-mRNA-1"/>
    </source>
</evidence>
<dbReference type="Gene3D" id="1.20.5.390">
    <property type="entry name" value="L1 transposable element, trimerization domain"/>
    <property type="match status" value="1"/>
</dbReference>
<accession>A0A914R9G1</accession>
<dbReference type="Proteomes" id="UP000887564">
    <property type="component" value="Unplaced"/>
</dbReference>
<proteinExistence type="predicted"/>